<sequence length="33" mass="3483">MERVSTALALPDQRAGTAWSAWILGLADPGGDR</sequence>
<dbReference type="Proteomes" id="UP000014139">
    <property type="component" value="Unassembled WGS sequence"/>
</dbReference>
<keyword evidence="2" id="KW-1185">Reference proteome</keyword>
<comment type="caution">
    <text evidence="1">The sequence shown here is derived from an EMBL/GenBank/DDBJ whole genome shotgun (WGS) entry which is preliminary data.</text>
</comment>
<proteinExistence type="predicted"/>
<organism evidence="1 2">
    <name type="scientific">Amycolatopsis vancoresmycina DSM 44592</name>
    <dbReference type="NCBI Taxonomy" id="1292037"/>
    <lineage>
        <taxon>Bacteria</taxon>
        <taxon>Bacillati</taxon>
        <taxon>Actinomycetota</taxon>
        <taxon>Actinomycetes</taxon>
        <taxon>Pseudonocardiales</taxon>
        <taxon>Pseudonocardiaceae</taxon>
        <taxon>Amycolatopsis</taxon>
    </lineage>
</organism>
<dbReference type="AlphaFoldDB" id="R1I8U4"/>
<evidence type="ECO:0000313" key="1">
    <source>
        <dbReference type="EMBL" id="EOD68946.1"/>
    </source>
</evidence>
<protein>
    <submittedName>
        <fullName evidence="1">TetR family transcriptional regulator</fullName>
    </submittedName>
</protein>
<name>R1I8U4_9PSEU</name>
<gene>
    <name evidence="1" type="ORF">H480_08708</name>
</gene>
<dbReference type="PATRIC" id="fig|1292037.4.peg.1677"/>
<reference evidence="1 2" key="1">
    <citation type="submission" date="2013-02" db="EMBL/GenBank/DDBJ databases">
        <title>Draft genome sequence of Amycolatopsis vancoresmycina strain DSM 44592T.</title>
        <authorList>
            <person name="Kumar S."/>
            <person name="Kaur N."/>
            <person name="Kaur C."/>
            <person name="Raghava G.P.S."/>
            <person name="Mayilraj S."/>
        </authorList>
    </citation>
    <scope>NUCLEOTIDE SEQUENCE [LARGE SCALE GENOMIC DNA]</scope>
    <source>
        <strain evidence="1 2">DSM 44592</strain>
    </source>
</reference>
<accession>R1I8U4</accession>
<evidence type="ECO:0000313" key="2">
    <source>
        <dbReference type="Proteomes" id="UP000014139"/>
    </source>
</evidence>
<dbReference type="EMBL" id="AOUO01000103">
    <property type="protein sequence ID" value="EOD68946.1"/>
    <property type="molecule type" value="Genomic_DNA"/>
</dbReference>